<keyword evidence="2" id="KW-1185">Reference proteome</keyword>
<reference evidence="1 2" key="1">
    <citation type="submission" date="2020-03" db="EMBL/GenBank/DDBJ databases">
        <title>Draft Genome Sequence of Cudoniella acicularis.</title>
        <authorList>
            <person name="Buettner E."/>
            <person name="Kellner H."/>
        </authorList>
    </citation>
    <scope>NUCLEOTIDE SEQUENCE [LARGE SCALE GENOMIC DNA]</scope>
    <source>
        <strain evidence="1 2">DSM 108380</strain>
    </source>
</reference>
<gene>
    <name evidence="1" type="ORF">G7Y89_g12273</name>
</gene>
<proteinExistence type="predicted"/>
<dbReference type="OrthoDB" id="6365676at2759"/>
<name>A0A8H4VZT8_9HELO</name>
<organism evidence="1 2">
    <name type="scientific">Cudoniella acicularis</name>
    <dbReference type="NCBI Taxonomy" id="354080"/>
    <lineage>
        <taxon>Eukaryota</taxon>
        <taxon>Fungi</taxon>
        <taxon>Dikarya</taxon>
        <taxon>Ascomycota</taxon>
        <taxon>Pezizomycotina</taxon>
        <taxon>Leotiomycetes</taxon>
        <taxon>Helotiales</taxon>
        <taxon>Tricladiaceae</taxon>
        <taxon>Cudoniella</taxon>
    </lineage>
</organism>
<accession>A0A8H4VZT8</accession>
<dbReference type="EMBL" id="JAAMPI010001271">
    <property type="protein sequence ID" value="KAF4625889.1"/>
    <property type="molecule type" value="Genomic_DNA"/>
</dbReference>
<sequence length="338" mass="38483">METADSQPFLPPELLLHVIQCLVPPSAHSAIALPAAHPTTKALLCLTLTSCLTNTLARRLLYEYCLYLDTTERVKAFDRTIQSLASKPNPTNYNITSLYISLSAPNNSNGNKIPSIALVARVLDSLHQTLKHLLLDFPIRIFFHPNMDGMSVDPDGYLGPIRKAFHKLNSLETYCFLYEAFISLFYPEIVDFDDVNLDTASIAARITTNTSTPWPDLKVLALYNPYFGETSTILREISKLQSLETLIVARPDGLERINIEDVWRAGCGNKKRELNIVIVNTEKWHRIDAREYQKEGNWVRIRVLNVPTSYYGDEDENELCVSWVRRKMLRGEPPKEWS</sequence>
<dbReference type="AlphaFoldDB" id="A0A8H4VZT8"/>
<evidence type="ECO:0000313" key="1">
    <source>
        <dbReference type="EMBL" id="KAF4625889.1"/>
    </source>
</evidence>
<evidence type="ECO:0000313" key="2">
    <source>
        <dbReference type="Proteomes" id="UP000566819"/>
    </source>
</evidence>
<protein>
    <submittedName>
        <fullName evidence="1">Uncharacterized protein</fullName>
    </submittedName>
</protein>
<dbReference type="Proteomes" id="UP000566819">
    <property type="component" value="Unassembled WGS sequence"/>
</dbReference>
<comment type="caution">
    <text evidence="1">The sequence shown here is derived from an EMBL/GenBank/DDBJ whole genome shotgun (WGS) entry which is preliminary data.</text>
</comment>